<comment type="caution">
    <text evidence="3">The sequence shown here is derived from an EMBL/GenBank/DDBJ whole genome shotgun (WGS) entry which is preliminary data.</text>
</comment>
<feature type="domain" description="CAF17 C-terminal" evidence="2">
    <location>
        <begin position="211"/>
        <end position="286"/>
    </location>
</feature>
<dbReference type="InterPro" id="IPR027266">
    <property type="entry name" value="TrmE/GcvT-like"/>
</dbReference>
<name>A0A3S2VNH4_9PROT</name>
<dbReference type="EMBL" id="SADE01000003">
    <property type="protein sequence ID" value="RVU34748.1"/>
    <property type="molecule type" value="Genomic_DNA"/>
</dbReference>
<dbReference type="OrthoDB" id="9796287at2"/>
<evidence type="ECO:0000313" key="4">
    <source>
        <dbReference type="Proteomes" id="UP000287447"/>
    </source>
</evidence>
<dbReference type="NCBIfam" id="TIGR03317">
    <property type="entry name" value="ygfZ_signature"/>
    <property type="match status" value="1"/>
</dbReference>
<proteinExistence type="predicted"/>
<reference evidence="4" key="1">
    <citation type="submission" date="2019-01" db="EMBL/GenBank/DDBJ databases">
        <title>Gri0909 isolated from a small marine red alga.</title>
        <authorList>
            <person name="Kim J."/>
            <person name="Jeong S.E."/>
            <person name="Jeon C.O."/>
        </authorList>
    </citation>
    <scope>NUCLEOTIDE SEQUENCE [LARGE SCALE GENOMIC DNA]</scope>
    <source>
        <strain evidence="4">Gri0909</strain>
    </source>
</reference>
<dbReference type="InterPro" id="IPR045179">
    <property type="entry name" value="YgfZ/GcvT"/>
</dbReference>
<evidence type="ECO:0000259" key="2">
    <source>
        <dbReference type="Pfam" id="PF25455"/>
    </source>
</evidence>
<evidence type="ECO:0000256" key="1">
    <source>
        <dbReference type="ARBA" id="ARBA00022946"/>
    </source>
</evidence>
<dbReference type="SUPFAM" id="SSF103025">
    <property type="entry name" value="Folate-binding domain"/>
    <property type="match status" value="1"/>
</dbReference>
<keyword evidence="4" id="KW-1185">Reference proteome</keyword>
<accession>A0A3S2VNH4</accession>
<dbReference type="InterPro" id="IPR057460">
    <property type="entry name" value="CAF17_C"/>
</dbReference>
<keyword evidence="1" id="KW-0809">Transit peptide</keyword>
<dbReference type="Gene3D" id="3.30.1360.120">
    <property type="entry name" value="Probable tRNA modification gtpase trme, domain 1"/>
    <property type="match status" value="2"/>
</dbReference>
<sequence length="295" mass="31714">MTDNVLIPLTDRGVISVGGPDRVDFLQGLVSNDVEQVRDGLAVWAALLTPQGKFRHDFFLVADGDTILIDCEGGDRLMDLGRTLHKYKLRSDVVLGISEGWSVLAALGGAPAVDDGVVFADPRHSEMGWRVLSPKSPEVLADETGCDLRSRADYDAVRIPLGLPDGSRDMLPDKAILLENGFDELSGVDWNKGCFMGQELTARTKYRGLVKKRLLPVRFIPGEGGELPEPGTQVLFDDRDAGEIRSVTDGVGLALLRLEAIEKAAVAGQPMTAGGIAVQVAAPAWLDLSRNASRS</sequence>
<dbReference type="PANTHER" id="PTHR22602:SF0">
    <property type="entry name" value="TRANSFERASE CAF17, MITOCHONDRIAL-RELATED"/>
    <property type="match status" value="1"/>
</dbReference>
<gene>
    <name evidence="3" type="ORF">EOI86_18020</name>
</gene>
<dbReference type="RefSeq" id="WP_127766867.1">
    <property type="nucleotide sequence ID" value="NZ_SADE01000003.1"/>
</dbReference>
<dbReference type="PANTHER" id="PTHR22602">
    <property type="entry name" value="TRANSFERASE CAF17, MITOCHONDRIAL-RELATED"/>
    <property type="match status" value="1"/>
</dbReference>
<dbReference type="InterPro" id="IPR017703">
    <property type="entry name" value="YgfZ/GCV_T_CS"/>
</dbReference>
<protein>
    <submittedName>
        <fullName evidence="3">Folate-binding protein</fullName>
    </submittedName>
</protein>
<evidence type="ECO:0000313" key="3">
    <source>
        <dbReference type="EMBL" id="RVU34748.1"/>
    </source>
</evidence>
<dbReference type="Pfam" id="PF25455">
    <property type="entry name" value="Beta-barrel_CAF17_C"/>
    <property type="match status" value="1"/>
</dbReference>
<dbReference type="GO" id="GO:0016226">
    <property type="term" value="P:iron-sulfur cluster assembly"/>
    <property type="evidence" value="ECO:0007669"/>
    <property type="project" value="TreeGrafter"/>
</dbReference>
<dbReference type="AlphaFoldDB" id="A0A3S2VNH4"/>
<organism evidence="3 4">
    <name type="scientific">Hwanghaeella grinnelliae</name>
    <dbReference type="NCBI Taxonomy" id="2500179"/>
    <lineage>
        <taxon>Bacteria</taxon>
        <taxon>Pseudomonadati</taxon>
        <taxon>Pseudomonadota</taxon>
        <taxon>Alphaproteobacteria</taxon>
        <taxon>Rhodospirillales</taxon>
        <taxon>Rhodospirillaceae</taxon>
        <taxon>Hwanghaeella</taxon>
    </lineage>
</organism>
<dbReference type="Proteomes" id="UP000287447">
    <property type="component" value="Unassembled WGS sequence"/>
</dbReference>